<evidence type="ECO:0000313" key="4">
    <source>
        <dbReference type="Proteomes" id="UP000663825"/>
    </source>
</evidence>
<feature type="transmembrane region" description="Helical" evidence="2">
    <location>
        <begin position="12"/>
        <end position="36"/>
    </location>
</feature>
<dbReference type="GO" id="GO:0015293">
    <property type="term" value="F:symporter activity"/>
    <property type="evidence" value="ECO:0007669"/>
    <property type="project" value="InterPro"/>
</dbReference>
<evidence type="ECO:0008006" key="5">
    <source>
        <dbReference type="Google" id="ProtNLM"/>
    </source>
</evidence>
<dbReference type="PANTHER" id="PTHR11328">
    <property type="entry name" value="MAJOR FACILITATOR SUPERFAMILY DOMAIN-CONTAINING PROTEIN"/>
    <property type="match status" value="1"/>
</dbReference>
<dbReference type="GO" id="GO:0008643">
    <property type="term" value="P:carbohydrate transport"/>
    <property type="evidence" value="ECO:0007669"/>
    <property type="project" value="InterPro"/>
</dbReference>
<dbReference type="Proteomes" id="UP000663825">
    <property type="component" value="Unassembled WGS sequence"/>
</dbReference>
<dbReference type="PANTHER" id="PTHR11328:SF28">
    <property type="entry name" value="MAJOR FACILITATOR SUPERFAMILY DOMAIN-CONTAINING PROTEIN 12"/>
    <property type="match status" value="1"/>
</dbReference>
<dbReference type="InterPro" id="IPR036259">
    <property type="entry name" value="MFS_trans_sf"/>
</dbReference>
<gene>
    <name evidence="3" type="ORF">TIS948_LOCUS3033</name>
</gene>
<feature type="transmembrane region" description="Helical" evidence="2">
    <location>
        <begin position="310"/>
        <end position="329"/>
    </location>
</feature>
<dbReference type="Pfam" id="PF13347">
    <property type="entry name" value="MFS_2"/>
    <property type="match status" value="1"/>
</dbReference>
<feature type="transmembrane region" description="Helical" evidence="2">
    <location>
        <begin position="335"/>
        <end position="354"/>
    </location>
</feature>
<feature type="transmembrane region" description="Helical" evidence="2">
    <location>
        <begin position="189"/>
        <end position="210"/>
    </location>
</feature>
<reference evidence="3" key="1">
    <citation type="submission" date="2021-02" db="EMBL/GenBank/DDBJ databases">
        <authorList>
            <person name="Nowell W R."/>
        </authorList>
    </citation>
    <scope>NUCLEOTIDE SEQUENCE</scope>
</reference>
<dbReference type="InterPro" id="IPR039672">
    <property type="entry name" value="MFS_2"/>
</dbReference>
<dbReference type="Gene3D" id="1.20.1250.20">
    <property type="entry name" value="MFS general substrate transporter like domains"/>
    <property type="match status" value="2"/>
</dbReference>
<dbReference type="SUPFAM" id="SSF103473">
    <property type="entry name" value="MFS general substrate transporter"/>
    <property type="match status" value="1"/>
</dbReference>
<dbReference type="CDD" id="cd17491">
    <property type="entry name" value="MFS_MFSD12"/>
    <property type="match status" value="1"/>
</dbReference>
<comment type="similarity">
    <text evidence="1">Belongs to the major facilitator superfamily.</text>
</comment>
<keyword evidence="2" id="KW-1133">Transmembrane helix</keyword>
<dbReference type="EMBL" id="CAJNXB010000163">
    <property type="protein sequence ID" value="CAF3031981.1"/>
    <property type="molecule type" value="Genomic_DNA"/>
</dbReference>
<feature type="transmembrane region" description="Helical" evidence="2">
    <location>
        <begin position="156"/>
        <end position="174"/>
    </location>
</feature>
<feature type="transmembrane region" description="Helical" evidence="2">
    <location>
        <begin position="279"/>
        <end position="298"/>
    </location>
</feature>
<dbReference type="GO" id="GO:0005886">
    <property type="term" value="C:plasma membrane"/>
    <property type="evidence" value="ECO:0007669"/>
    <property type="project" value="TreeGrafter"/>
</dbReference>
<dbReference type="AlphaFoldDB" id="A0A817LPA6"/>
<evidence type="ECO:0000256" key="2">
    <source>
        <dbReference type="SAM" id="Phobius"/>
    </source>
</evidence>
<dbReference type="OrthoDB" id="1730117at2759"/>
<sequence length="491" mass="54899">MEIDDVLPCRKFAFSIGHFLNDLCASVWFSYSLVFYHVVVKFSNSSAGYLLLIGQVADALATAFVGFASDKTKHGLCGKRKSWHLLGVICVLCSFSICFQVENEAFTSIVSPFIYYTIFIIIFQFGWACSQIGHLSMLNELTSKDGERVALNAYRHAWSIVANIFVYTVTWFLLDKNETRHNNHMDDNVFRMLTQIIIVTGFFTSLIFHLGSKESISSAKQYKILSVTSYTWYDVLCDTQFYGISLIWVFTRVMSNVSQVYLPLYIMDSTDASQVDRTFIAVGPLCVYISGFITSFPMRKINKYLGRKKTMIVGLIAALVSSFLFWHIFSLKNNLGISMQFTILIAAILLGIGITTAQITSSAFTSDFIGITTAQITSSAFTSDFIGENTESSAFVYGAMSCLDKLANGLTIIFIQEYNPCSTCLTCCPIFYRQILSYVPGVTAICTLLILITIRGLHSNNRHGDAKRKSISSLFHGIAQRALKIILTKVI</sequence>
<evidence type="ECO:0000256" key="1">
    <source>
        <dbReference type="ARBA" id="ARBA00008335"/>
    </source>
</evidence>
<keyword evidence="2" id="KW-0472">Membrane</keyword>
<feature type="transmembrane region" description="Helical" evidence="2">
    <location>
        <begin position="82"/>
        <end position="101"/>
    </location>
</feature>
<comment type="caution">
    <text evidence="3">The sequence shown here is derived from an EMBL/GenBank/DDBJ whole genome shotgun (WGS) entry which is preliminary data.</text>
</comment>
<feature type="transmembrane region" description="Helical" evidence="2">
    <location>
        <begin position="48"/>
        <end position="70"/>
    </location>
</feature>
<organism evidence="3 4">
    <name type="scientific">Rotaria socialis</name>
    <dbReference type="NCBI Taxonomy" id="392032"/>
    <lineage>
        <taxon>Eukaryota</taxon>
        <taxon>Metazoa</taxon>
        <taxon>Spiralia</taxon>
        <taxon>Gnathifera</taxon>
        <taxon>Rotifera</taxon>
        <taxon>Eurotatoria</taxon>
        <taxon>Bdelloidea</taxon>
        <taxon>Philodinida</taxon>
        <taxon>Philodinidae</taxon>
        <taxon>Rotaria</taxon>
    </lineage>
</organism>
<keyword evidence="2" id="KW-0812">Transmembrane</keyword>
<name>A0A817LPA6_9BILA</name>
<feature type="transmembrane region" description="Helical" evidence="2">
    <location>
        <begin position="435"/>
        <end position="454"/>
    </location>
</feature>
<evidence type="ECO:0000313" key="3">
    <source>
        <dbReference type="EMBL" id="CAF3031981.1"/>
    </source>
</evidence>
<feature type="transmembrane region" description="Helical" evidence="2">
    <location>
        <begin position="113"/>
        <end position="135"/>
    </location>
</feature>
<accession>A0A817LPA6</accession>
<protein>
    <recommendedName>
        <fullName evidence="5">Major facilitator superfamily domain-containing protein 12</fullName>
    </recommendedName>
</protein>
<proteinExistence type="inferred from homology"/>